<comment type="caution">
    <text evidence="2">The sequence shown here is derived from an EMBL/GenBank/DDBJ whole genome shotgun (WGS) entry which is preliminary data.</text>
</comment>
<feature type="transmembrane region" description="Helical" evidence="1">
    <location>
        <begin position="41"/>
        <end position="61"/>
    </location>
</feature>
<keyword evidence="1" id="KW-0812">Transmembrane</keyword>
<dbReference type="STRING" id="1801774.A3A05_01395"/>
<dbReference type="AlphaFoldDB" id="A0A1F6WUV5"/>
<evidence type="ECO:0000256" key="1">
    <source>
        <dbReference type="SAM" id="Phobius"/>
    </source>
</evidence>
<dbReference type="EMBL" id="MFUY01000026">
    <property type="protein sequence ID" value="OGI85649.1"/>
    <property type="molecule type" value="Genomic_DNA"/>
</dbReference>
<name>A0A1F6WUV5_9BACT</name>
<dbReference type="Proteomes" id="UP000176187">
    <property type="component" value="Unassembled WGS sequence"/>
</dbReference>
<keyword evidence="1" id="KW-1133">Transmembrane helix</keyword>
<accession>A0A1F6WUV5</accession>
<gene>
    <name evidence="2" type="ORF">A3A05_01395</name>
</gene>
<reference evidence="2 3" key="1">
    <citation type="journal article" date="2016" name="Nat. Commun.">
        <title>Thousands of microbial genomes shed light on interconnected biogeochemical processes in an aquifer system.</title>
        <authorList>
            <person name="Anantharaman K."/>
            <person name="Brown C.T."/>
            <person name="Hug L.A."/>
            <person name="Sharon I."/>
            <person name="Castelle C.J."/>
            <person name="Probst A.J."/>
            <person name="Thomas B.C."/>
            <person name="Singh A."/>
            <person name="Wilkins M.J."/>
            <person name="Karaoz U."/>
            <person name="Brodie E.L."/>
            <person name="Williams K.H."/>
            <person name="Hubbard S.S."/>
            <person name="Banfield J.F."/>
        </authorList>
    </citation>
    <scope>NUCLEOTIDE SEQUENCE [LARGE SCALE GENOMIC DNA]</scope>
</reference>
<keyword evidence="1" id="KW-0472">Membrane</keyword>
<proteinExistence type="predicted"/>
<evidence type="ECO:0000313" key="2">
    <source>
        <dbReference type="EMBL" id="OGI85649.1"/>
    </source>
</evidence>
<sequence>MQKIATQIFIYSSIAFGVIGISLILVGGPDGNNATLWNQRLHQLLLITVCIILPSFALSVASKYLNDKS</sequence>
<organism evidence="2 3">
    <name type="scientific">Candidatus Nomurabacteria bacterium RIFCSPLOWO2_01_FULL_41_12</name>
    <dbReference type="NCBI Taxonomy" id="1801774"/>
    <lineage>
        <taxon>Bacteria</taxon>
        <taxon>Candidatus Nomuraibacteriota</taxon>
    </lineage>
</organism>
<protein>
    <submittedName>
        <fullName evidence="2">Uncharacterized protein</fullName>
    </submittedName>
</protein>
<feature type="transmembrane region" description="Helical" evidence="1">
    <location>
        <begin position="9"/>
        <end position="29"/>
    </location>
</feature>
<evidence type="ECO:0000313" key="3">
    <source>
        <dbReference type="Proteomes" id="UP000176187"/>
    </source>
</evidence>